<keyword evidence="2" id="KW-1185">Reference proteome</keyword>
<reference evidence="1 2" key="1">
    <citation type="submission" date="2016-10" db="EMBL/GenBank/DDBJ databases">
        <authorList>
            <person name="de Groot N.N."/>
        </authorList>
    </citation>
    <scope>NUCLEOTIDE SEQUENCE [LARGE SCALE GENOMIC DNA]</scope>
    <source>
        <strain evidence="1 2">DSM 26915</strain>
    </source>
</reference>
<dbReference type="Proteomes" id="UP000236752">
    <property type="component" value="Unassembled WGS sequence"/>
</dbReference>
<dbReference type="EMBL" id="FNUZ01000004">
    <property type="protein sequence ID" value="SEG40496.1"/>
    <property type="molecule type" value="Genomic_DNA"/>
</dbReference>
<proteinExistence type="predicted"/>
<dbReference type="RefSeq" id="WP_103911009.1">
    <property type="nucleotide sequence ID" value="NZ_FNUZ01000004.1"/>
</dbReference>
<evidence type="ECO:0000313" key="2">
    <source>
        <dbReference type="Proteomes" id="UP000236752"/>
    </source>
</evidence>
<dbReference type="OrthoDB" id="8455670at2"/>
<gene>
    <name evidence="1" type="ORF">SAMN04488045_2681</name>
</gene>
<sequence length="224" mass="24972">MSFERDVEEAAFRAANACDAAVKKYAKGDVVDEPNITGALLGQLDARLEGMIGEIEWRSRFVRGGPGKAAEESWVGADILLNVRLNAYGRYYDKGVLIQSKRLEENNILSTAEADRLHKQCRDMIHRTFAAYVFVYATNGIRCGGAASFYDYSDQNIHDSCPWSSYQFFTELFRCPIGDPLLREANFAKVLAPESPPRHILVVEAIGPEPRPEPTTEPLPGMEP</sequence>
<organism evidence="1 2">
    <name type="scientific">Thalassococcus halodurans</name>
    <dbReference type="NCBI Taxonomy" id="373675"/>
    <lineage>
        <taxon>Bacteria</taxon>
        <taxon>Pseudomonadati</taxon>
        <taxon>Pseudomonadota</taxon>
        <taxon>Alphaproteobacteria</taxon>
        <taxon>Rhodobacterales</taxon>
        <taxon>Roseobacteraceae</taxon>
        <taxon>Thalassococcus</taxon>
    </lineage>
</organism>
<protein>
    <recommendedName>
        <fullName evidence="3">Restriction endonuclease</fullName>
    </recommendedName>
</protein>
<accession>A0A1H5ZYG3</accession>
<dbReference type="AlphaFoldDB" id="A0A1H5ZYG3"/>
<name>A0A1H5ZYG3_9RHOB</name>
<evidence type="ECO:0000313" key="1">
    <source>
        <dbReference type="EMBL" id="SEG40496.1"/>
    </source>
</evidence>
<evidence type="ECO:0008006" key="3">
    <source>
        <dbReference type="Google" id="ProtNLM"/>
    </source>
</evidence>